<evidence type="ECO:0000313" key="3">
    <source>
        <dbReference type="Proteomes" id="UP000305948"/>
    </source>
</evidence>
<keyword evidence="1" id="KW-1133">Transmembrane helix</keyword>
<accession>A0A5C3MQA2</accession>
<feature type="transmembrane region" description="Helical" evidence="1">
    <location>
        <begin position="52"/>
        <end position="73"/>
    </location>
</feature>
<feature type="transmembrane region" description="Helical" evidence="1">
    <location>
        <begin position="28"/>
        <end position="45"/>
    </location>
</feature>
<evidence type="ECO:0000256" key="1">
    <source>
        <dbReference type="SAM" id="Phobius"/>
    </source>
</evidence>
<keyword evidence="1" id="KW-0812">Transmembrane</keyword>
<keyword evidence="3" id="KW-1185">Reference proteome</keyword>
<reference evidence="2 3" key="1">
    <citation type="journal article" date="2019" name="Nat. Ecol. Evol.">
        <title>Megaphylogeny resolves global patterns of mushroom evolution.</title>
        <authorList>
            <person name="Varga T."/>
            <person name="Krizsan K."/>
            <person name="Foldi C."/>
            <person name="Dima B."/>
            <person name="Sanchez-Garcia M."/>
            <person name="Sanchez-Ramirez S."/>
            <person name="Szollosi G.J."/>
            <person name="Szarkandi J.G."/>
            <person name="Papp V."/>
            <person name="Albert L."/>
            <person name="Andreopoulos W."/>
            <person name="Angelini C."/>
            <person name="Antonin V."/>
            <person name="Barry K.W."/>
            <person name="Bougher N.L."/>
            <person name="Buchanan P."/>
            <person name="Buyck B."/>
            <person name="Bense V."/>
            <person name="Catcheside P."/>
            <person name="Chovatia M."/>
            <person name="Cooper J."/>
            <person name="Damon W."/>
            <person name="Desjardin D."/>
            <person name="Finy P."/>
            <person name="Geml J."/>
            <person name="Haridas S."/>
            <person name="Hughes K."/>
            <person name="Justo A."/>
            <person name="Karasinski D."/>
            <person name="Kautmanova I."/>
            <person name="Kiss B."/>
            <person name="Kocsube S."/>
            <person name="Kotiranta H."/>
            <person name="LaButti K.M."/>
            <person name="Lechner B.E."/>
            <person name="Liimatainen K."/>
            <person name="Lipzen A."/>
            <person name="Lukacs Z."/>
            <person name="Mihaltcheva S."/>
            <person name="Morgado L.N."/>
            <person name="Niskanen T."/>
            <person name="Noordeloos M.E."/>
            <person name="Ohm R.A."/>
            <person name="Ortiz-Santana B."/>
            <person name="Ovrebo C."/>
            <person name="Racz N."/>
            <person name="Riley R."/>
            <person name="Savchenko A."/>
            <person name="Shiryaev A."/>
            <person name="Soop K."/>
            <person name="Spirin V."/>
            <person name="Szebenyi C."/>
            <person name="Tomsovsky M."/>
            <person name="Tulloss R.E."/>
            <person name="Uehling J."/>
            <person name="Grigoriev I.V."/>
            <person name="Vagvolgyi C."/>
            <person name="Papp T."/>
            <person name="Martin F.M."/>
            <person name="Miettinen O."/>
            <person name="Hibbett D.S."/>
            <person name="Nagy L.G."/>
        </authorList>
    </citation>
    <scope>NUCLEOTIDE SEQUENCE [LARGE SCALE GENOMIC DNA]</scope>
    <source>
        <strain evidence="2 3">OMC1185</strain>
    </source>
</reference>
<dbReference type="AlphaFoldDB" id="A0A5C3MQA2"/>
<organism evidence="2 3">
    <name type="scientific">Heliocybe sulcata</name>
    <dbReference type="NCBI Taxonomy" id="5364"/>
    <lineage>
        <taxon>Eukaryota</taxon>
        <taxon>Fungi</taxon>
        <taxon>Dikarya</taxon>
        <taxon>Basidiomycota</taxon>
        <taxon>Agaricomycotina</taxon>
        <taxon>Agaricomycetes</taxon>
        <taxon>Gloeophyllales</taxon>
        <taxon>Gloeophyllaceae</taxon>
        <taxon>Heliocybe</taxon>
    </lineage>
</organism>
<name>A0A5C3MQA2_9AGAM</name>
<gene>
    <name evidence="2" type="ORF">OE88DRAFT_815079</name>
</gene>
<evidence type="ECO:0000313" key="2">
    <source>
        <dbReference type="EMBL" id="TFK47120.1"/>
    </source>
</evidence>
<dbReference type="EMBL" id="ML213525">
    <property type="protein sequence ID" value="TFK47120.1"/>
    <property type="molecule type" value="Genomic_DNA"/>
</dbReference>
<keyword evidence="1" id="KW-0472">Membrane</keyword>
<protein>
    <submittedName>
        <fullName evidence="2">Uncharacterized protein</fullName>
    </submittedName>
</protein>
<proteinExistence type="predicted"/>
<sequence>MPWVSCCTVSFALPFSSPLPKAAFRRSFLIFFSCCSPALVVFLGISIRLSSVFCWLVIFASMYNRTYIMLIYISMTSCVLHVRTGSDYEFANALNLGNKKRICLSGLGIAVSLTEIEGSSLLVPVAAEADKYWEVGS</sequence>
<dbReference type="Proteomes" id="UP000305948">
    <property type="component" value="Unassembled WGS sequence"/>
</dbReference>